<dbReference type="STRING" id="39492.ERS852540_00128"/>
<dbReference type="GO" id="GO:0030288">
    <property type="term" value="C:outer membrane-bounded periplasmic space"/>
    <property type="evidence" value="ECO:0007669"/>
    <property type="project" value="TreeGrafter"/>
</dbReference>
<accession>A0A174Z0B0</accession>
<name>A0A174Z0B0_9FIRM</name>
<dbReference type="OrthoDB" id="9806267at2"/>
<feature type="compositionally biased region" description="Polar residues" evidence="2">
    <location>
        <begin position="31"/>
        <end position="50"/>
    </location>
</feature>
<dbReference type="Proteomes" id="UP000095662">
    <property type="component" value="Unassembled WGS sequence"/>
</dbReference>
<evidence type="ECO:0000313" key="6">
    <source>
        <dbReference type="Proteomes" id="UP000095662"/>
    </source>
</evidence>
<feature type="region of interest" description="Disordered" evidence="2">
    <location>
        <begin position="30"/>
        <end position="54"/>
    </location>
</feature>
<keyword evidence="1 5" id="KW-0378">Hydrolase</keyword>
<proteinExistence type="predicted"/>
<evidence type="ECO:0000256" key="3">
    <source>
        <dbReference type="SAM" id="SignalP"/>
    </source>
</evidence>
<evidence type="ECO:0000256" key="2">
    <source>
        <dbReference type="SAM" id="MobiDB-lite"/>
    </source>
</evidence>
<dbReference type="PANTHER" id="PTHR30404:SF0">
    <property type="entry name" value="N-ACETYLMURAMOYL-L-ALANINE AMIDASE AMIC"/>
    <property type="match status" value="1"/>
</dbReference>
<dbReference type="Pfam" id="PF01520">
    <property type="entry name" value="Amidase_3"/>
    <property type="match status" value="1"/>
</dbReference>
<keyword evidence="3" id="KW-0732">Signal</keyword>
<dbReference type="GO" id="GO:0008745">
    <property type="term" value="F:N-acetylmuramoyl-L-alanine amidase activity"/>
    <property type="evidence" value="ECO:0007669"/>
    <property type="project" value="UniProtKB-EC"/>
</dbReference>
<evidence type="ECO:0000313" key="5">
    <source>
        <dbReference type="EMBL" id="CUQ80843.1"/>
    </source>
</evidence>
<dbReference type="GO" id="GO:0009253">
    <property type="term" value="P:peptidoglycan catabolic process"/>
    <property type="evidence" value="ECO:0007669"/>
    <property type="project" value="InterPro"/>
</dbReference>
<evidence type="ECO:0000259" key="4">
    <source>
        <dbReference type="SMART" id="SM00646"/>
    </source>
</evidence>
<sequence>MRNKFIRIMAGVLSAFMLLSQLTAVAEENTSENTSASAGSAEQSKQTTPQIAEPKLTLSNELKATVINLGDFAAEKFGENFSKKLDTLIAYGMNGVYINPYGKDGTYYNTNMNKSGDRLEKALEAATKKGMQRYVYFDINKTMAACPDGEDCYDYLVSEAHKFALKYRCNGIILTGFYGTNNNSAYEEYMKNGSGIGYKNWLYDTVEYKFSTVSGVIRLSDNSIAVGIDAKDVWANASKNKNGSDTSAKYTAFYNGYADTKAFVEKGLTDFIVVNASGSLDNETVGFENVCSWWSDVAKSAKLPFYIVHHNEKIGTDEDGWEVEDQLLKQLAKADELDNYSGSVFYSEKSLEENPMGTTDTLTKYFNEQINVDSLFEDLEMTSPYYTNYSTDDTSVAFMGTFDENFDVYFDGEKLSLNEAGNFYFEKQLEVGMNTFVITHKGKTIYYNIERTINVLKSIGSSVAEGKTLKVDGGMAVSVLAVAYKGSYATATLGGTTIELTENAKSDVVDINSSYAAFTGKIVVPEGIVDEEQYLGNVEISASYAGYSRTYIGAEVIVNAVKLPDKNIEIIDKIPTDQSSFGTGEIVGRLSAAVSEDTSVTYVKLNKNFAYIYDGANTDSVNPPNVGQLPEGTLDYYKSEWDEYYVTTSGKRFLKEDADLTSGVGMGENPLVVNAIGNMGGDSFIQMALEDRSSFTVTPIGNDYYSGYDGEFNLDDFTATHINITFDNITSVTALPDFDNCTMFSAGEWQQVDVDGVMKFRLVLKLRQPGVYAGNSATYDSEGNLLFKFEILTNDIRNMTIVIDPGHGVTEYGYDDPGAIGHIEEAGANLAVAKLVESKLKALGVNVVRLKTESEFYDTKRRPYYARDYGCDLYIAIHSNKAGSESPRGTECYYYTSYSQPLAESLTRHVSSYFSNNVYSDGANCNRGAQYSYMWTTKQQDFPSVLIEMGFVSNYEDAMALANSTDQDGIAQAIVDGIKEYVTRSGVSSY</sequence>
<dbReference type="SUPFAM" id="SSF53187">
    <property type="entry name" value="Zn-dependent exopeptidases"/>
    <property type="match status" value="1"/>
</dbReference>
<feature type="domain" description="MurNAc-LAA" evidence="4">
    <location>
        <begin position="863"/>
        <end position="979"/>
    </location>
</feature>
<dbReference type="EC" id="3.5.1.28" evidence="5"/>
<dbReference type="EMBL" id="CZBY01000001">
    <property type="protein sequence ID" value="CUQ80843.1"/>
    <property type="molecule type" value="Genomic_DNA"/>
</dbReference>
<feature type="signal peptide" evidence="3">
    <location>
        <begin position="1"/>
        <end position="26"/>
    </location>
</feature>
<dbReference type="AlphaFoldDB" id="A0A174Z0B0"/>
<organism evidence="5 6">
    <name type="scientific">[Eubacterium] siraeum</name>
    <dbReference type="NCBI Taxonomy" id="39492"/>
    <lineage>
        <taxon>Bacteria</taxon>
        <taxon>Bacillati</taxon>
        <taxon>Bacillota</taxon>
        <taxon>Clostridia</taxon>
        <taxon>Eubacteriales</taxon>
        <taxon>Oscillospiraceae</taxon>
        <taxon>Oscillospiraceae incertae sedis</taxon>
    </lineage>
</organism>
<evidence type="ECO:0000256" key="1">
    <source>
        <dbReference type="ARBA" id="ARBA00022801"/>
    </source>
</evidence>
<dbReference type="InterPro" id="IPR050695">
    <property type="entry name" value="N-acetylmuramoyl_amidase_3"/>
</dbReference>
<dbReference type="Gene3D" id="3.40.630.40">
    <property type="entry name" value="Zn-dependent exopeptidases"/>
    <property type="match status" value="1"/>
</dbReference>
<dbReference type="InterPro" id="IPR002508">
    <property type="entry name" value="MurNAc-LAA_cat"/>
</dbReference>
<reference evidence="5 6" key="1">
    <citation type="submission" date="2015-09" db="EMBL/GenBank/DDBJ databases">
        <authorList>
            <consortium name="Pathogen Informatics"/>
        </authorList>
    </citation>
    <scope>NUCLEOTIDE SEQUENCE [LARGE SCALE GENOMIC DNA]</scope>
    <source>
        <strain evidence="5 6">2789STDY5834928</strain>
    </source>
</reference>
<feature type="chain" id="PRO_5008038445" evidence="3">
    <location>
        <begin position="27"/>
        <end position="990"/>
    </location>
</feature>
<dbReference type="CDD" id="cd02696">
    <property type="entry name" value="MurNAc-LAA"/>
    <property type="match status" value="1"/>
</dbReference>
<protein>
    <submittedName>
        <fullName evidence="5">N-acetylmuramoyl-L-alanine amidase LytC</fullName>
        <ecNumber evidence="5">3.5.1.28</ecNumber>
    </submittedName>
</protein>
<dbReference type="PANTHER" id="PTHR30404">
    <property type="entry name" value="N-ACETYLMURAMOYL-L-ALANINE AMIDASE"/>
    <property type="match status" value="1"/>
</dbReference>
<gene>
    <name evidence="5" type="primary">lytC</name>
    <name evidence="5" type="ORF">ERS852540_00128</name>
</gene>
<dbReference type="SMART" id="SM00646">
    <property type="entry name" value="Ami_3"/>
    <property type="match status" value="1"/>
</dbReference>